<reference evidence="2 3" key="1">
    <citation type="submission" date="2014-02" db="EMBL/GenBank/DDBJ databases">
        <title>The genome sequence of Colletotrichum nymphaeae SA-01.</title>
        <authorList>
            <person name="Baroncelli R."/>
            <person name="Thon M.R."/>
        </authorList>
    </citation>
    <scope>NUCLEOTIDE SEQUENCE [LARGE SCALE GENOMIC DNA]</scope>
    <source>
        <strain evidence="2 3">SA-01</strain>
    </source>
</reference>
<dbReference type="Proteomes" id="UP000070054">
    <property type="component" value="Unassembled WGS sequence"/>
</dbReference>
<feature type="compositionally biased region" description="Basic and acidic residues" evidence="1">
    <location>
        <begin position="22"/>
        <end position="32"/>
    </location>
</feature>
<organism evidence="2 3">
    <name type="scientific">Colletotrichum nymphaeae SA-01</name>
    <dbReference type="NCBI Taxonomy" id="1460502"/>
    <lineage>
        <taxon>Eukaryota</taxon>
        <taxon>Fungi</taxon>
        <taxon>Dikarya</taxon>
        <taxon>Ascomycota</taxon>
        <taxon>Pezizomycotina</taxon>
        <taxon>Sordariomycetes</taxon>
        <taxon>Hypocreomycetidae</taxon>
        <taxon>Glomerellales</taxon>
        <taxon>Glomerellaceae</taxon>
        <taxon>Colletotrichum</taxon>
        <taxon>Colletotrichum acutatum species complex</taxon>
    </lineage>
</organism>
<name>A0A135UR79_9PEZI</name>
<proteinExistence type="predicted"/>
<dbReference type="AlphaFoldDB" id="A0A135UR79"/>
<evidence type="ECO:0000313" key="3">
    <source>
        <dbReference type="Proteomes" id="UP000070054"/>
    </source>
</evidence>
<sequence>MPSPSLTPQPPLIYDDSSQRVIEGRHDYSPDGERRAQHIIAFSNFELSSLSTIQYTEHLPHGAETLGRFDGASRLHSSPGHQAANPPRSNESISDTGHVAPKPDSTRFCLTAHTDPNSGILGQPSLEAGGAKKAKCFCEDLELGIMPPAKLIHNGDFYTVKQDPVEFLSTLGKPLTPPLGYVILHGAKDWVTEGTLVVGCHRSALACLQYQWVLFNYRMTQLLRPAVIFVDAVQNDRKERDNDRFQHTPSGLGRD</sequence>
<accession>A0A135UR79</accession>
<gene>
    <name evidence="2" type="ORF">CNYM01_13781</name>
</gene>
<evidence type="ECO:0000313" key="2">
    <source>
        <dbReference type="EMBL" id="KXH62889.1"/>
    </source>
</evidence>
<feature type="region of interest" description="Disordered" evidence="1">
    <location>
        <begin position="1"/>
        <end position="32"/>
    </location>
</feature>
<protein>
    <submittedName>
        <fullName evidence="2">Uncharacterized protein</fullName>
    </submittedName>
</protein>
<evidence type="ECO:0000256" key="1">
    <source>
        <dbReference type="SAM" id="MobiDB-lite"/>
    </source>
</evidence>
<comment type="caution">
    <text evidence="2">The sequence shown here is derived from an EMBL/GenBank/DDBJ whole genome shotgun (WGS) entry which is preliminary data.</text>
</comment>
<feature type="region of interest" description="Disordered" evidence="1">
    <location>
        <begin position="64"/>
        <end position="100"/>
    </location>
</feature>
<dbReference type="EMBL" id="JEMN01000252">
    <property type="protein sequence ID" value="KXH62889.1"/>
    <property type="molecule type" value="Genomic_DNA"/>
</dbReference>
<keyword evidence="3" id="KW-1185">Reference proteome</keyword>
<feature type="compositionally biased region" description="Pro residues" evidence="1">
    <location>
        <begin position="1"/>
        <end position="11"/>
    </location>
</feature>